<organism evidence="14 15">
    <name type="scientific">Temnothorax curvispinosus</name>
    <dbReference type="NCBI Taxonomy" id="300111"/>
    <lineage>
        <taxon>Eukaryota</taxon>
        <taxon>Metazoa</taxon>
        <taxon>Ecdysozoa</taxon>
        <taxon>Arthropoda</taxon>
        <taxon>Hexapoda</taxon>
        <taxon>Insecta</taxon>
        <taxon>Pterygota</taxon>
        <taxon>Neoptera</taxon>
        <taxon>Endopterygota</taxon>
        <taxon>Hymenoptera</taxon>
        <taxon>Apocrita</taxon>
        <taxon>Aculeata</taxon>
        <taxon>Formicoidea</taxon>
        <taxon>Formicidae</taxon>
        <taxon>Myrmicinae</taxon>
        <taxon>Temnothorax</taxon>
    </lineage>
</organism>
<comment type="subcellular location">
    <subcellularLocation>
        <location evidence="1">Cytoplasm</location>
        <location evidence="1">Cytoskeleton</location>
        <location evidence="1">Cilium axoneme</location>
    </subcellularLocation>
</comment>
<keyword evidence="8" id="KW-0969">Cilium</keyword>
<evidence type="ECO:0000256" key="13">
    <source>
        <dbReference type="SAM" id="MobiDB-lite"/>
    </source>
</evidence>
<evidence type="ECO:0000313" key="15">
    <source>
        <dbReference type="RefSeq" id="XP_024876147.1"/>
    </source>
</evidence>
<evidence type="ECO:0000256" key="7">
    <source>
        <dbReference type="ARBA" id="ARBA00023017"/>
    </source>
</evidence>
<dbReference type="GO" id="GO:0036157">
    <property type="term" value="C:outer dynein arm"/>
    <property type="evidence" value="ECO:0007669"/>
    <property type="project" value="TreeGrafter"/>
</dbReference>
<keyword evidence="5" id="KW-0493">Microtubule</keyword>
<keyword evidence="14" id="KW-1185">Reference proteome</keyword>
<sequence length="947" mass="108815">MLIQYAYIKPRSQFGKQCFFAETDPTVQENILPDTELMRNYVRMSHCHRGVQMSKQFALHEMQTAHKVTKESGMLHLEGGWPKEINVKDDEAVLRFRRRVVKDEYWAPKMKSLIDPMECCVLQNNAINIYENYFDDMEPTALVLPRSIRTSNMYVDPQPIVRPINHLSWSPGAQNRLAAAYSFMEFEMKSSNVNSSSYIWDIENPNTPVICLRSSSPLIIVEFNPRDPSMLISGLMSGQVCNWDIRIGDGPVQMSHRQFSHRNPANQAFWIQSKTNTEFLSASTDGTIKWWDIRKMRQPTDELVMDLDDPLRADIVRAIGVTKLQYEPTIGHKFLAGMENGMVINVRRKLANPVDKLAMRFNCHVGPVIAIDRSPFAIKNFLTVGDWTVKIWTEDTAREGSLLTIREQNTDLRGGCWSRSRYSVFFTINATGLLEVYDILNGVDTPVTTFRVCNDRLTAIAPHENGQLLAVGSHDGNIYLVECSEGLIVNTKTDKANLTAYLESCGRFEKAVDTRLKEIRLMQAGVHEDSTADHLTFVSKNRHKKGNNKEKNKNRAQVKEKVEHSTKKSRMRKLEKDDTFFEELTESEATFFQTVKRELESYSRLDPETEEMISLMQETPRKKKIIAREPVTVKNKIAKIAPKQHKFVSEERTRAARPKSPRSLIEEIEVDKEEDGERAVTTLEAPFAKPRKTVKIVKKRRGEEILSKVCAVEVCKPEICCADLEGKLPFPTTSANHRHTINFDSTFNFYILEKRKAELNTQLALEEKEPPWVITQRRRKLFDHEQKLPEHSSIGKRKILLEDESLADVLADEVEEARREMRAWQERIALGKRDSWRPQTIEVVHGKPEGKKKGAGNGDVESPVRGVVEMGRSNFRQLAETRSKWKSAIEDETLRAREERKARKLELHLEKCVQEEETHSTLSAYTDESMKTITVTPTKREYRGSDQ</sequence>
<dbReference type="AlphaFoldDB" id="A0A6J1Q1V5"/>
<evidence type="ECO:0000256" key="6">
    <source>
        <dbReference type="ARBA" id="ARBA00022737"/>
    </source>
</evidence>
<comment type="similarity">
    <text evidence="2">Belongs to the dynein intermediate chain family.</text>
</comment>
<keyword evidence="10" id="KW-0206">Cytoskeleton</keyword>
<evidence type="ECO:0000256" key="9">
    <source>
        <dbReference type="ARBA" id="ARBA00023175"/>
    </source>
</evidence>
<dbReference type="GeneID" id="112457371"/>
<evidence type="ECO:0000256" key="11">
    <source>
        <dbReference type="ARBA" id="ARBA00023273"/>
    </source>
</evidence>
<keyword evidence="11" id="KW-0966">Cell projection</keyword>
<dbReference type="GO" id="GO:0045504">
    <property type="term" value="F:dynein heavy chain binding"/>
    <property type="evidence" value="ECO:0007669"/>
    <property type="project" value="TreeGrafter"/>
</dbReference>
<feature type="compositionally biased region" description="Basic and acidic residues" evidence="13">
    <location>
        <begin position="938"/>
        <end position="947"/>
    </location>
</feature>
<keyword evidence="9" id="KW-0505">Motor protein</keyword>
<dbReference type="GO" id="GO:0036158">
    <property type="term" value="P:outer dynein arm assembly"/>
    <property type="evidence" value="ECO:0007669"/>
    <property type="project" value="TreeGrafter"/>
</dbReference>
<evidence type="ECO:0000256" key="4">
    <source>
        <dbReference type="ARBA" id="ARBA00022574"/>
    </source>
</evidence>
<accession>A0A6J1Q1V5</accession>
<evidence type="ECO:0000256" key="10">
    <source>
        <dbReference type="ARBA" id="ARBA00023212"/>
    </source>
</evidence>
<evidence type="ECO:0000256" key="1">
    <source>
        <dbReference type="ARBA" id="ARBA00004430"/>
    </source>
</evidence>
<gene>
    <name evidence="15" type="primary">LOC112457371</name>
</gene>
<dbReference type="Proteomes" id="UP000504618">
    <property type="component" value="Unplaced"/>
</dbReference>
<reference evidence="15" key="1">
    <citation type="submission" date="2025-08" db="UniProtKB">
        <authorList>
            <consortium name="RefSeq"/>
        </authorList>
    </citation>
    <scope>IDENTIFICATION</scope>
    <source>
        <tissue evidence="15">Whole body</tissue>
    </source>
</reference>
<dbReference type="PANTHER" id="PTHR12442:SF7">
    <property type="entry name" value="DYNEIN AXONEMAL INTERMEDIATE CHAIN 2"/>
    <property type="match status" value="1"/>
</dbReference>
<dbReference type="InterPro" id="IPR036322">
    <property type="entry name" value="WD40_repeat_dom_sf"/>
</dbReference>
<dbReference type="GO" id="GO:0005874">
    <property type="term" value="C:microtubule"/>
    <property type="evidence" value="ECO:0007669"/>
    <property type="project" value="UniProtKB-KW"/>
</dbReference>
<evidence type="ECO:0000256" key="8">
    <source>
        <dbReference type="ARBA" id="ARBA00023069"/>
    </source>
</evidence>
<keyword evidence="3" id="KW-0963">Cytoplasm</keyword>
<dbReference type="PANTHER" id="PTHR12442">
    <property type="entry name" value="DYNEIN INTERMEDIATE CHAIN"/>
    <property type="match status" value="1"/>
</dbReference>
<feature type="region of interest" description="Disordered" evidence="13">
    <location>
        <begin position="915"/>
        <end position="947"/>
    </location>
</feature>
<dbReference type="InterPro" id="IPR001680">
    <property type="entry name" value="WD40_rpt"/>
</dbReference>
<feature type="compositionally biased region" description="Polar residues" evidence="13">
    <location>
        <begin position="920"/>
        <end position="937"/>
    </location>
</feature>
<protein>
    <submittedName>
        <fullName evidence="15">Dynein intermediate chain 3, ciliary-like</fullName>
    </submittedName>
</protein>
<dbReference type="GO" id="GO:0003341">
    <property type="term" value="P:cilium movement"/>
    <property type="evidence" value="ECO:0007669"/>
    <property type="project" value="TreeGrafter"/>
</dbReference>
<keyword evidence="6" id="KW-0677">Repeat</keyword>
<dbReference type="InterPro" id="IPR050687">
    <property type="entry name" value="Dynein_IC"/>
</dbReference>
<dbReference type="SUPFAM" id="SSF50978">
    <property type="entry name" value="WD40 repeat-like"/>
    <property type="match status" value="1"/>
</dbReference>
<keyword evidence="12" id="KW-0175">Coiled coil</keyword>
<dbReference type="Pfam" id="PF00400">
    <property type="entry name" value="WD40"/>
    <property type="match status" value="1"/>
</dbReference>
<feature type="region of interest" description="Disordered" evidence="13">
    <location>
        <begin position="539"/>
        <end position="571"/>
    </location>
</feature>
<keyword evidence="7" id="KW-0243">Dynein</keyword>
<evidence type="ECO:0000256" key="5">
    <source>
        <dbReference type="ARBA" id="ARBA00022701"/>
    </source>
</evidence>
<evidence type="ECO:0000256" key="2">
    <source>
        <dbReference type="ARBA" id="ARBA00011059"/>
    </source>
</evidence>
<feature type="compositionally biased region" description="Basic and acidic residues" evidence="13">
    <location>
        <begin position="547"/>
        <end position="571"/>
    </location>
</feature>
<dbReference type="GO" id="GO:0045503">
    <property type="term" value="F:dynein light chain binding"/>
    <property type="evidence" value="ECO:0007669"/>
    <property type="project" value="TreeGrafter"/>
</dbReference>
<dbReference type="OrthoDB" id="7536894at2759"/>
<dbReference type="RefSeq" id="XP_024876147.1">
    <property type="nucleotide sequence ID" value="XM_025020379.1"/>
</dbReference>
<dbReference type="InterPro" id="IPR015943">
    <property type="entry name" value="WD40/YVTN_repeat-like_dom_sf"/>
</dbReference>
<name>A0A6J1Q1V5_9HYME</name>
<feature type="coiled-coil region" evidence="12">
    <location>
        <begin position="800"/>
        <end position="834"/>
    </location>
</feature>
<dbReference type="Gene3D" id="2.130.10.10">
    <property type="entry name" value="YVTN repeat-like/Quinoprotein amine dehydrogenase"/>
    <property type="match status" value="2"/>
</dbReference>
<proteinExistence type="inferred from homology"/>
<keyword evidence="4" id="KW-0853">WD repeat</keyword>
<dbReference type="SMART" id="SM00320">
    <property type="entry name" value="WD40"/>
    <property type="match status" value="4"/>
</dbReference>
<evidence type="ECO:0000256" key="3">
    <source>
        <dbReference type="ARBA" id="ARBA00022490"/>
    </source>
</evidence>
<evidence type="ECO:0000256" key="12">
    <source>
        <dbReference type="SAM" id="Coils"/>
    </source>
</evidence>
<evidence type="ECO:0000313" key="14">
    <source>
        <dbReference type="Proteomes" id="UP000504618"/>
    </source>
</evidence>